<feature type="coiled-coil region" evidence="1">
    <location>
        <begin position="955"/>
        <end position="989"/>
    </location>
</feature>
<proteinExistence type="predicted"/>
<feature type="region of interest" description="Disordered" evidence="2">
    <location>
        <begin position="157"/>
        <end position="409"/>
    </location>
</feature>
<dbReference type="Proteomes" id="UP000803884">
    <property type="component" value="Unassembled WGS sequence"/>
</dbReference>
<evidence type="ECO:0000256" key="1">
    <source>
        <dbReference type="SAM" id="Coils"/>
    </source>
</evidence>
<feature type="region of interest" description="Disordered" evidence="2">
    <location>
        <begin position="1"/>
        <end position="111"/>
    </location>
</feature>
<accession>A0AB34KST0</accession>
<dbReference type="EMBL" id="JAAQHG020000008">
    <property type="protein sequence ID" value="KAL1588044.1"/>
    <property type="molecule type" value="Genomic_DNA"/>
</dbReference>
<keyword evidence="1" id="KW-0175">Coiled coil</keyword>
<reference evidence="3 4" key="1">
    <citation type="journal article" date="2020" name="Microbiol. Resour. Announc.">
        <title>Draft Genome Sequence of a Cladosporium Species Isolated from the Mesophotic Ascidian Didemnum maculosum.</title>
        <authorList>
            <person name="Gioti A."/>
            <person name="Siaperas R."/>
            <person name="Nikolaivits E."/>
            <person name="Le Goff G."/>
            <person name="Ouazzani J."/>
            <person name="Kotoulas G."/>
            <person name="Topakas E."/>
        </authorList>
    </citation>
    <scope>NUCLEOTIDE SEQUENCE [LARGE SCALE GENOMIC DNA]</scope>
    <source>
        <strain evidence="3 4">TM138-S3</strain>
    </source>
</reference>
<comment type="caution">
    <text evidence="3">The sequence shown here is derived from an EMBL/GenBank/DDBJ whole genome shotgun (WGS) entry which is preliminary data.</text>
</comment>
<dbReference type="GeneID" id="96004697"/>
<dbReference type="AlphaFoldDB" id="A0AB34KST0"/>
<name>A0AB34KST0_9PEZI</name>
<feature type="compositionally biased region" description="Polar residues" evidence="2">
    <location>
        <begin position="358"/>
        <end position="370"/>
    </location>
</feature>
<keyword evidence="4" id="KW-1185">Reference proteome</keyword>
<evidence type="ECO:0000256" key="2">
    <source>
        <dbReference type="SAM" id="MobiDB-lite"/>
    </source>
</evidence>
<feature type="compositionally biased region" description="Polar residues" evidence="2">
    <location>
        <begin position="324"/>
        <end position="336"/>
    </location>
</feature>
<feature type="compositionally biased region" description="Basic and acidic residues" evidence="2">
    <location>
        <begin position="1"/>
        <end position="10"/>
    </location>
</feature>
<evidence type="ECO:0000313" key="4">
    <source>
        <dbReference type="Proteomes" id="UP000803884"/>
    </source>
</evidence>
<feature type="compositionally biased region" description="Acidic residues" evidence="2">
    <location>
        <begin position="74"/>
        <end position="101"/>
    </location>
</feature>
<dbReference type="PANTHER" id="PTHR45615:SF80">
    <property type="entry name" value="GRIP DOMAIN-CONTAINING PROTEIN"/>
    <property type="match status" value="1"/>
</dbReference>
<gene>
    <name evidence="3" type="ORF">WHR41_03253</name>
</gene>
<feature type="compositionally biased region" description="Acidic residues" evidence="2">
    <location>
        <begin position="250"/>
        <end position="259"/>
    </location>
</feature>
<feature type="region of interest" description="Disordered" evidence="2">
    <location>
        <begin position="843"/>
        <end position="864"/>
    </location>
</feature>
<feature type="compositionally biased region" description="Basic and acidic residues" evidence="2">
    <location>
        <begin position="843"/>
        <end position="856"/>
    </location>
</feature>
<feature type="compositionally biased region" description="Low complexity" evidence="2">
    <location>
        <begin position="185"/>
        <end position="204"/>
    </location>
</feature>
<dbReference type="PANTHER" id="PTHR45615">
    <property type="entry name" value="MYOSIN HEAVY CHAIN, NON-MUSCLE"/>
    <property type="match status" value="1"/>
</dbReference>
<feature type="compositionally biased region" description="Basic and acidic residues" evidence="2">
    <location>
        <begin position="157"/>
        <end position="175"/>
    </location>
</feature>
<dbReference type="RefSeq" id="XP_069231149.1">
    <property type="nucleotide sequence ID" value="XM_069371859.1"/>
</dbReference>
<protein>
    <submittedName>
        <fullName evidence="3">Uncharacterized protein</fullName>
    </submittedName>
</protein>
<feature type="compositionally biased region" description="Acidic residues" evidence="2">
    <location>
        <begin position="298"/>
        <end position="316"/>
    </location>
</feature>
<organism evidence="3 4">
    <name type="scientific">Cladosporium halotolerans</name>
    <dbReference type="NCBI Taxonomy" id="1052096"/>
    <lineage>
        <taxon>Eukaryota</taxon>
        <taxon>Fungi</taxon>
        <taxon>Dikarya</taxon>
        <taxon>Ascomycota</taxon>
        <taxon>Pezizomycotina</taxon>
        <taxon>Dothideomycetes</taxon>
        <taxon>Dothideomycetidae</taxon>
        <taxon>Cladosporiales</taxon>
        <taxon>Cladosporiaceae</taxon>
        <taxon>Cladosporium</taxon>
    </lineage>
</organism>
<feature type="coiled-coil region" evidence="1">
    <location>
        <begin position="532"/>
        <end position="617"/>
    </location>
</feature>
<evidence type="ECO:0000313" key="3">
    <source>
        <dbReference type="EMBL" id="KAL1588044.1"/>
    </source>
</evidence>
<sequence length="1121" mass="126501">MTDRNKHSEGLTEAGEGGMSPASLLASPEENPHHSTEYEAEPDSEPLTVMTDSNTGDGPGEEEQPKSAFSLSSSDEDEDADDEAEEEGEEDDDDYEYEEPQAENQAQYQEVEEYQNLPYDARRVYASKRPMAVVVAFRDDERIYKPRVGGYVIAFHAEREKQGEDFEKKKEEYRLGRPSTPPRSSPLRTSSTPDLSLSPEDSPTAAIGILREPSPMLVASGEHDSMEDNQPTPRPASPDRRRFSAASFDWSEEDEDDESWVAGAIEEVRGPRSGPESSAVAASPPIDDVQQASRNETVVEDTESEAEFHDADDEISPLEIERPSSPNRGASSNARIRSQERSFGFELTPEALEDSLGNEASEQSGENTSAGPEKAPASFAPVFDGAENDVPTAARGDPTSPNPDGPELYTGLRPAEGLEEWWKWHMRNQPRTFRTNRNIYNEDHAGDLAGEKNDDTSAAAEYLRRNRWSLKEKAIVVYGGTVAQRAFNIKSNMEDTLEYLRLQMLRYRAQRNDYFEKAKATHARVGARDQTIAELESNLREVERSRREVREQYARLQPVLREWEIEKDLHEKERERRKQLQGQLQNLTMFSEQYKKAAEENAELARIERARRAARLEMSSIATVISDEPSTTQVVNKPASAEEANPPLLYPKNPLRSPPPAPQHLIQWPLKERVQLVPYMVDWINDHREDGSKKEPLSPAQLDEILGIGRLSWKKLIKELGELGYFFRSDRLATALSNPAAIQSGAIPRPNLAVMYAARRLATETAVPELLREVVKLHDELDNNKMPQELINNIAQLEMENRQLQASRPRELTTRNEALLEHVNEQNAELEDLRTELKKIRKMRADQHAAEQEKKLPPSKTQPDLATQLASSRQQTATLEAQNASLTTRLQQSERTLAARATIISNLETVLATSQQTTSALQTRNATLESDLATLKTVTKRASGTFVAHDLGALIDEQTTELQNAQSRAESLEQHARDLQKEVDAQRIEITALGGRLSTRRRENIAAWARSPAAAALVPDPADTVEDCMAKHEESCKEIASAFHRGPETWTPEQKKMFAESRERVDRMTELKGRPQRFIDIQNRYNNHPKVVAEMKRRQEIRDRGEVPDWRLIDVNMDEIR</sequence>